<reference evidence="3" key="1">
    <citation type="journal article" date="2020" name="mSystems">
        <title>Genome- and Community-Level Interaction Insights into Carbon Utilization and Element Cycling Functions of Hydrothermarchaeota in Hydrothermal Sediment.</title>
        <authorList>
            <person name="Zhou Z."/>
            <person name="Liu Y."/>
            <person name="Xu W."/>
            <person name="Pan J."/>
            <person name="Luo Z.H."/>
            <person name="Li M."/>
        </authorList>
    </citation>
    <scope>NUCLEOTIDE SEQUENCE</scope>
    <source>
        <strain evidence="3">SpSt-997</strain>
    </source>
</reference>
<sequence>MHTTPRRLGVVLVALMALMAQARAQDVPEIAVAERMVPAPQKGLEIYVRNKHLIGAAGFDAAHTLVFVHGATYPASTSFDLPLGGRSWMDDLARHGYDVYLLDLPGYGRSTRPPEMDQPASANPPLETTDQAVAALGAVVDDILQRQGLASLDVMGWSWGTAIAGGFAAEHPEKVHRLVLYAALWVIEGPIALKIDPDHLGAYRTVSREDAKKRWLSGLTPAQQQGLIPEGWFTQWADATFATDPKGAAQNPPVLRAPNGVVLDILRYWQKGQPTWDPAKLTMPVLMVQAEWDHDTPPYMSHTLFPLITHAPWKEYVMLGEGTHTIVMEKNRRQLFRVVQDFLDMPAPR</sequence>
<dbReference type="Pfam" id="PF00561">
    <property type="entry name" value="Abhydrolase_1"/>
    <property type="match status" value="1"/>
</dbReference>
<organism evidence="3">
    <name type="scientific">Acidicaldus sp</name>
    <dbReference type="NCBI Taxonomy" id="1872105"/>
    <lineage>
        <taxon>Bacteria</taxon>
        <taxon>Pseudomonadati</taxon>
        <taxon>Pseudomonadota</taxon>
        <taxon>Alphaproteobacteria</taxon>
        <taxon>Acetobacterales</taxon>
        <taxon>Acetobacteraceae</taxon>
        <taxon>Acidicaldus</taxon>
    </lineage>
</organism>
<dbReference type="PANTHER" id="PTHR43798">
    <property type="entry name" value="MONOACYLGLYCEROL LIPASE"/>
    <property type="match status" value="1"/>
</dbReference>
<accession>A0A8J4H9Y7</accession>
<evidence type="ECO:0000259" key="2">
    <source>
        <dbReference type="Pfam" id="PF00561"/>
    </source>
</evidence>
<evidence type="ECO:0000256" key="1">
    <source>
        <dbReference type="SAM" id="SignalP"/>
    </source>
</evidence>
<dbReference type="GO" id="GO:0046464">
    <property type="term" value="P:acylglycerol catabolic process"/>
    <property type="evidence" value="ECO:0007669"/>
    <property type="project" value="TreeGrafter"/>
</dbReference>
<feature type="chain" id="PRO_5035261102" evidence="1">
    <location>
        <begin position="25"/>
        <end position="349"/>
    </location>
</feature>
<dbReference type="InterPro" id="IPR050266">
    <property type="entry name" value="AB_hydrolase_sf"/>
</dbReference>
<dbReference type="AlphaFoldDB" id="A0A8J4H9Y7"/>
<feature type="domain" description="AB hydrolase-1" evidence="2">
    <location>
        <begin position="64"/>
        <end position="329"/>
    </location>
</feature>
<keyword evidence="1" id="KW-0732">Signal</keyword>
<gene>
    <name evidence="3" type="ORF">ENY07_00640</name>
</gene>
<dbReference type="GO" id="GO:0047372">
    <property type="term" value="F:monoacylglycerol lipase activity"/>
    <property type="evidence" value="ECO:0007669"/>
    <property type="project" value="TreeGrafter"/>
</dbReference>
<dbReference type="EMBL" id="DTQM01000011">
    <property type="protein sequence ID" value="HGC41725.1"/>
    <property type="molecule type" value="Genomic_DNA"/>
</dbReference>
<evidence type="ECO:0000313" key="3">
    <source>
        <dbReference type="EMBL" id="HGC41725.1"/>
    </source>
</evidence>
<name>A0A8J4H9Y7_9PROT</name>
<dbReference type="SUPFAM" id="SSF53474">
    <property type="entry name" value="alpha/beta-Hydrolases"/>
    <property type="match status" value="1"/>
</dbReference>
<comment type="caution">
    <text evidence="3">The sequence shown here is derived from an EMBL/GenBank/DDBJ whole genome shotgun (WGS) entry which is preliminary data.</text>
</comment>
<keyword evidence="3" id="KW-0378">Hydrolase</keyword>
<dbReference type="GO" id="GO:0016020">
    <property type="term" value="C:membrane"/>
    <property type="evidence" value="ECO:0007669"/>
    <property type="project" value="TreeGrafter"/>
</dbReference>
<protein>
    <submittedName>
        <fullName evidence="3">Alpha/beta fold hydrolase</fullName>
    </submittedName>
</protein>
<dbReference type="InterPro" id="IPR029058">
    <property type="entry name" value="AB_hydrolase_fold"/>
</dbReference>
<dbReference type="Gene3D" id="3.40.50.1820">
    <property type="entry name" value="alpha/beta hydrolase"/>
    <property type="match status" value="1"/>
</dbReference>
<feature type="signal peptide" evidence="1">
    <location>
        <begin position="1"/>
        <end position="24"/>
    </location>
</feature>
<dbReference type="InterPro" id="IPR000073">
    <property type="entry name" value="AB_hydrolase_1"/>
</dbReference>
<proteinExistence type="predicted"/>
<dbReference type="PANTHER" id="PTHR43798:SF33">
    <property type="entry name" value="HYDROLASE, PUTATIVE (AFU_ORTHOLOGUE AFUA_2G14860)-RELATED"/>
    <property type="match status" value="1"/>
</dbReference>